<protein>
    <submittedName>
        <fullName evidence="8">Tromp-1</fullName>
    </submittedName>
</protein>
<evidence type="ECO:0000256" key="2">
    <source>
        <dbReference type="ARBA" id="ARBA00011028"/>
    </source>
</evidence>
<comment type="subcellular location">
    <subcellularLocation>
        <location evidence="1">Cell envelope</location>
    </subcellularLocation>
</comment>
<evidence type="ECO:0000313" key="9">
    <source>
        <dbReference type="Proteomes" id="UP000051184"/>
    </source>
</evidence>
<reference evidence="9" key="1">
    <citation type="submission" date="2015-09" db="EMBL/GenBank/DDBJ databases">
        <authorList>
            <person name="Rodrigo-Torres Lidia"/>
            <person name="Arahal R.David."/>
        </authorList>
    </citation>
    <scope>NUCLEOTIDE SEQUENCE [LARGE SCALE GENOMIC DNA]</scope>
    <source>
        <strain evidence="9">CECT 5114</strain>
    </source>
</reference>
<evidence type="ECO:0000256" key="5">
    <source>
        <dbReference type="ARBA" id="ARBA00022729"/>
    </source>
</evidence>
<name>A0A0P1JBR3_9RHOB</name>
<dbReference type="PANTHER" id="PTHR42953">
    <property type="entry name" value="HIGH-AFFINITY ZINC UPTAKE SYSTEM PROTEIN ZNUA-RELATED"/>
    <property type="match status" value="1"/>
</dbReference>
<evidence type="ECO:0000256" key="1">
    <source>
        <dbReference type="ARBA" id="ARBA00004196"/>
    </source>
</evidence>
<dbReference type="PRINTS" id="PR00690">
    <property type="entry name" value="ADHESNFAMILY"/>
</dbReference>
<dbReference type="GO" id="GO:0030313">
    <property type="term" value="C:cell envelope"/>
    <property type="evidence" value="ECO:0007669"/>
    <property type="project" value="UniProtKB-SubCell"/>
</dbReference>
<keyword evidence="9" id="KW-1185">Reference proteome</keyword>
<evidence type="ECO:0000256" key="3">
    <source>
        <dbReference type="ARBA" id="ARBA00022448"/>
    </source>
</evidence>
<evidence type="ECO:0000256" key="6">
    <source>
        <dbReference type="RuleBase" id="RU003512"/>
    </source>
</evidence>
<proteinExistence type="inferred from homology"/>
<feature type="chain" id="PRO_5006066062" evidence="7">
    <location>
        <begin position="25"/>
        <end position="301"/>
    </location>
</feature>
<keyword evidence="3 6" id="KW-0813">Transport</keyword>
<keyword evidence="5 7" id="KW-0732">Signal</keyword>
<dbReference type="GO" id="GO:0007155">
    <property type="term" value="P:cell adhesion"/>
    <property type="evidence" value="ECO:0007669"/>
    <property type="project" value="InterPro"/>
</dbReference>
<evidence type="ECO:0000313" key="8">
    <source>
        <dbReference type="EMBL" id="CUK27223.1"/>
    </source>
</evidence>
<gene>
    <name evidence="8" type="primary">troA</name>
    <name evidence="8" type="ORF">TA5114_03047</name>
</gene>
<accession>A0A0P1JBR3</accession>
<dbReference type="Gene3D" id="3.40.50.1980">
    <property type="entry name" value="Nitrogenase molybdenum iron protein domain"/>
    <property type="match status" value="2"/>
</dbReference>
<dbReference type="OrthoDB" id="9793396at2"/>
<dbReference type="PRINTS" id="PR00691">
    <property type="entry name" value="ADHESINB"/>
</dbReference>
<dbReference type="InterPro" id="IPR006128">
    <property type="entry name" value="Lipoprotein_PsaA-like"/>
</dbReference>
<feature type="signal peptide" evidence="7">
    <location>
        <begin position="1"/>
        <end position="24"/>
    </location>
</feature>
<comment type="similarity">
    <text evidence="2 6">Belongs to the bacterial solute-binding protein 9 family.</text>
</comment>
<evidence type="ECO:0000256" key="7">
    <source>
        <dbReference type="SAM" id="SignalP"/>
    </source>
</evidence>
<dbReference type="InterPro" id="IPR006127">
    <property type="entry name" value="ZnuA-like"/>
</dbReference>
<dbReference type="SUPFAM" id="SSF53807">
    <property type="entry name" value="Helical backbone' metal receptor"/>
    <property type="match status" value="1"/>
</dbReference>
<dbReference type="AlphaFoldDB" id="A0A0P1JBR3"/>
<organism evidence="8 9">
    <name type="scientific">Cognatishimia activa</name>
    <dbReference type="NCBI Taxonomy" id="1715691"/>
    <lineage>
        <taxon>Bacteria</taxon>
        <taxon>Pseudomonadati</taxon>
        <taxon>Pseudomonadota</taxon>
        <taxon>Alphaproteobacteria</taxon>
        <taxon>Rhodobacterales</taxon>
        <taxon>Paracoccaceae</taxon>
        <taxon>Cognatishimia</taxon>
    </lineage>
</organism>
<dbReference type="InterPro" id="IPR006129">
    <property type="entry name" value="AdhesinB"/>
</dbReference>
<dbReference type="Pfam" id="PF01297">
    <property type="entry name" value="ZnuA"/>
    <property type="match status" value="1"/>
</dbReference>
<dbReference type="GO" id="GO:0030001">
    <property type="term" value="P:metal ion transport"/>
    <property type="evidence" value="ECO:0007669"/>
    <property type="project" value="InterPro"/>
</dbReference>
<dbReference type="Proteomes" id="UP000051184">
    <property type="component" value="Unassembled WGS sequence"/>
</dbReference>
<evidence type="ECO:0000256" key="4">
    <source>
        <dbReference type="ARBA" id="ARBA00022723"/>
    </source>
</evidence>
<dbReference type="GO" id="GO:0046872">
    <property type="term" value="F:metal ion binding"/>
    <property type="evidence" value="ECO:0007669"/>
    <property type="project" value="UniProtKB-KW"/>
</dbReference>
<sequence>MPVKPNLLSATALVAALSATSALADITVYATTGYLGDAVAKIAPNADVITMVGPGGDPHTYQPSTKDIQTIQRADAVVWNGLYLEARMESLLKGLGDKALATGELLPAAMLLPWDDDLSDPHVWNSPTAWASIVGHVADHLSEIDPKNADAYVANAKAYIKEIRKADADATEMLASVPAENRILITGHDAFEYFGDTYGFEVLATDFVSTEAEMSPAQLADLAKYIADNKIPTIFQDNQANPQAIVSLQEAVQALGWKVEISGDELFADSLGAEADVDEYLEAFTHNVTAVAAALGQSQGN</sequence>
<keyword evidence="4" id="KW-0479">Metal-binding</keyword>
<dbReference type="EMBL" id="CYUE01000021">
    <property type="protein sequence ID" value="CUK27223.1"/>
    <property type="molecule type" value="Genomic_DNA"/>
</dbReference>
<dbReference type="STRING" id="1715691.TA5113_02935"/>
<dbReference type="RefSeq" id="WP_058316114.1">
    <property type="nucleotide sequence ID" value="NZ_CYTO01000024.1"/>
</dbReference>
<dbReference type="InterPro" id="IPR050492">
    <property type="entry name" value="Bact_metal-bind_prot9"/>
</dbReference>
<dbReference type="PANTHER" id="PTHR42953:SF1">
    <property type="entry name" value="METAL-BINDING PROTEIN HI_0362-RELATED"/>
    <property type="match status" value="1"/>
</dbReference>